<dbReference type="SUPFAM" id="SSF51445">
    <property type="entry name" value="(Trans)glycosidases"/>
    <property type="match status" value="1"/>
</dbReference>
<dbReference type="EMBL" id="VFFF01000001">
    <property type="protein sequence ID" value="TNY31758.1"/>
    <property type="molecule type" value="Genomic_DNA"/>
</dbReference>
<dbReference type="Proteomes" id="UP000314011">
    <property type="component" value="Unassembled WGS sequence"/>
</dbReference>
<accession>A0A5C5GAP8</accession>
<protein>
    <recommendedName>
        <fullName evidence="3">Glycoside hydrolase family 5 domain-containing protein</fullName>
    </recommendedName>
</protein>
<sequence length="351" mass="39584">MDTSEVFGFNYDGSWGSSGLEVWNYHDHGLMSVEIARGKRYFPEWNVGRWWLSNESYQRNPERFMANLDAGLDIFAGHGIKVMPVLFNRWRDPVCDFGGVGLEHLIPWATAWNHSDDLFSTADPAGRELTIVEEVHADFLDAVIGAHKDDDRIYCWDLCNEPLMGEYVDDADSPLRAAELKWLKWLADKVRMLGASQPITIGNYPGLSAVQATEPWVDILSFHPYYVWNGKAAQMQVTKKEGFIKLVEDTLAFADSVGKGLIASETVWGARDDAKHVEVMRFTLDELSKRGIGFTVHALHHSLISDLHRDEYGPVGLPECLHFIEADGSLRKGHEAFNDYAPSVLRQKAAE</sequence>
<evidence type="ECO:0000313" key="2">
    <source>
        <dbReference type="Proteomes" id="UP000314011"/>
    </source>
</evidence>
<name>A0A5C5GAP8_9RHOB</name>
<dbReference type="RefSeq" id="WP_140192438.1">
    <property type="nucleotide sequence ID" value="NZ_CP065915.1"/>
</dbReference>
<gene>
    <name evidence="1" type="ORF">FHY64_00185</name>
</gene>
<proteinExistence type="predicted"/>
<organism evidence="1 2">
    <name type="scientific">Pelagovum pacificum</name>
    <dbReference type="NCBI Taxonomy" id="2588711"/>
    <lineage>
        <taxon>Bacteria</taxon>
        <taxon>Pseudomonadati</taxon>
        <taxon>Pseudomonadota</taxon>
        <taxon>Alphaproteobacteria</taxon>
        <taxon>Rhodobacterales</taxon>
        <taxon>Paracoccaceae</taxon>
        <taxon>Pelagovum</taxon>
    </lineage>
</organism>
<comment type="caution">
    <text evidence="1">The sequence shown here is derived from an EMBL/GenBank/DDBJ whole genome shotgun (WGS) entry which is preliminary data.</text>
</comment>
<keyword evidence="2" id="KW-1185">Reference proteome</keyword>
<reference evidence="1 2" key="1">
    <citation type="submission" date="2019-06" db="EMBL/GenBank/DDBJ databases">
        <title>Genome of new Rhodobacteraceae sp. SM1903.</title>
        <authorList>
            <person name="Ren X."/>
        </authorList>
    </citation>
    <scope>NUCLEOTIDE SEQUENCE [LARGE SCALE GENOMIC DNA]</scope>
    <source>
        <strain evidence="1 2">SM1903</strain>
    </source>
</reference>
<dbReference type="AlphaFoldDB" id="A0A5C5GAP8"/>
<evidence type="ECO:0008006" key="3">
    <source>
        <dbReference type="Google" id="ProtNLM"/>
    </source>
</evidence>
<evidence type="ECO:0000313" key="1">
    <source>
        <dbReference type="EMBL" id="TNY31758.1"/>
    </source>
</evidence>
<dbReference type="Gene3D" id="3.20.20.80">
    <property type="entry name" value="Glycosidases"/>
    <property type="match status" value="1"/>
</dbReference>
<dbReference type="InterPro" id="IPR017853">
    <property type="entry name" value="GH"/>
</dbReference>
<dbReference type="OrthoDB" id="9774262at2"/>